<proteinExistence type="predicted"/>
<dbReference type="EMBL" id="QTSX02007107">
    <property type="protein sequence ID" value="KAJ9051604.1"/>
    <property type="molecule type" value="Genomic_DNA"/>
</dbReference>
<protein>
    <submittedName>
        <fullName evidence="1">U3 small nucleolar RNA-associated protein</fullName>
    </submittedName>
</protein>
<reference evidence="1" key="1">
    <citation type="submission" date="2022-04" db="EMBL/GenBank/DDBJ databases">
        <title>Genome of the entomopathogenic fungus Entomophthora muscae.</title>
        <authorList>
            <person name="Elya C."/>
            <person name="Lovett B.R."/>
            <person name="Lee E."/>
            <person name="Macias A.M."/>
            <person name="Hajek A.E."/>
            <person name="De Bivort B.L."/>
            <person name="Kasson M.T."/>
            <person name="De Fine Licht H.H."/>
            <person name="Stajich J.E."/>
        </authorList>
    </citation>
    <scope>NUCLEOTIDE SEQUENCE</scope>
    <source>
        <strain evidence="1">Berkeley</strain>
    </source>
</reference>
<sequence length="702" mass="77257">MVKAVHRCNFVDLDSQPITALAVTPESVKQPLLACARQGGSIEIYSIFDDEIVFNRRIPGEKGDSITKLVWTHQTKASPEDFPSQADIKAEEARLAELPPRLFSAGLTSLLIEWDLTALRPKRYSESYGGGIWCMVAHPSHASLAIGCEDGGIRLFSIARDTLELTKVLPHKLHRILSLAWFPDGNFLVAGNDATTIEKWDTSLGKVVTTMKVEYGPNWKTTPIWDLVVVSGNTIASGDGKGNLTLFDGEFGTMLSTFRSHEVDILCLATNKAGTEIYSGGVDSKINRYILNQLSATSDWSVQSHRRHHKHDTKSLVLFESANSTRLFSGGMDMRLSSVVTSNFTFAKFQTQAAFPQPSPIHLAPSRKLLMATYSDRAKIWKLGSAMGHPISTKLKAGTNLTLVDDYKEQLAILTESTHNTLSSAISSDGNWVALADIDQLRLFRISWSENTNKPPSLELIPNFPPTDFTKACIGQCHTAKELLFAGNELIVATTSGQVFALGLENSKCREFSELFSEKELAGQVIASLKVDKLSSRLLITLSNNLAAVVDISSRKRLLKHHLGHKGYKQALLVSKSKLAVVDSNWAVIYYTLDNLTSPSYISSPLKGPAGSHPQSFINANDSVVLYNSQYITSSDMVKPSLMHKPRHLGPHPYGEIMFMGCLSSDQIVIVERPYEEILARLPPAFASKLYTGACKKARIGY</sequence>
<comment type="caution">
    <text evidence="1">The sequence shown here is derived from an EMBL/GenBank/DDBJ whole genome shotgun (WGS) entry which is preliminary data.</text>
</comment>
<name>A0ACC2RNF8_9FUNG</name>
<accession>A0ACC2RNF8</accession>
<dbReference type="Proteomes" id="UP001165960">
    <property type="component" value="Unassembled WGS sequence"/>
</dbReference>
<organism evidence="1 2">
    <name type="scientific">Entomophthora muscae</name>
    <dbReference type="NCBI Taxonomy" id="34485"/>
    <lineage>
        <taxon>Eukaryota</taxon>
        <taxon>Fungi</taxon>
        <taxon>Fungi incertae sedis</taxon>
        <taxon>Zoopagomycota</taxon>
        <taxon>Entomophthoromycotina</taxon>
        <taxon>Entomophthoromycetes</taxon>
        <taxon>Entomophthorales</taxon>
        <taxon>Entomophthoraceae</taxon>
        <taxon>Entomophthora</taxon>
    </lineage>
</organism>
<evidence type="ECO:0000313" key="2">
    <source>
        <dbReference type="Proteomes" id="UP001165960"/>
    </source>
</evidence>
<evidence type="ECO:0000313" key="1">
    <source>
        <dbReference type="EMBL" id="KAJ9051604.1"/>
    </source>
</evidence>
<gene>
    <name evidence="1" type="primary">UTP4_1</name>
    <name evidence="1" type="ORF">DSO57_1003157</name>
</gene>
<keyword evidence="2" id="KW-1185">Reference proteome</keyword>